<keyword evidence="4" id="KW-1185">Reference proteome</keyword>
<dbReference type="RefSeq" id="WP_093844247.1">
    <property type="nucleotide sequence ID" value="NZ_FPAB01000010.1"/>
</dbReference>
<organism evidence="3 4">
    <name type="scientific">Streptomyces harbinensis</name>
    <dbReference type="NCBI Taxonomy" id="1176198"/>
    <lineage>
        <taxon>Bacteria</taxon>
        <taxon>Bacillati</taxon>
        <taxon>Actinomycetota</taxon>
        <taxon>Actinomycetes</taxon>
        <taxon>Kitasatosporales</taxon>
        <taxon>Streptomycetaceae</taxon>
        <taxon>Streptomyces</taxon>
    </lineage>
</organism>
<sequence>MLALRLARGSRPLALARRLLVAVAAGGVGFLLLSGLGWASAHPGDGDQAALRLAWCLVPIAATVQLAVAVARADPAGRPRSGLDTAGLGPARLPVLAAVSTAIAALLGSALALLVFLHLRGDISGLPFDGAASGLLAADRPLPLAAALTLLTIVPAAAAVAAALALRGRATPARRSSPLPPPMPPTPPAPPGMAGATAADSAPGEPPVQVPTGLPWGAALTGAGIAFSGYAGFTERPPSDADGALTLPGALSGLTPGVVAGWLLIATGVIVAAPSLTHLCGRALAFGRPGALRLLAGRVLQSEAERLGHAVGALCVAVAAALAALDLDGPRLFGPLSALGTGIVLICVLGTIAATVHESRAARAAATGSLLRVGAPRALIRRAALLRIAALLVLFAPLTWLVFQTLVLPIRA</sequence>
<evidence type="ECO:0000256" key="2">
    <source>
        <dbReference type="SAM" id="Phobius"/>
    </source>
</evidence>
<protein>
    <submittedName>
        <fullName evidence="3">Uncharacterized protein</fullName>
    </submittedName>
</protein>
<dbReference type="EMBL" id="FPAB01000010">
    <property type="protein sequence ID" value="SFT17717.1"/>
    <property type="molecule type" value="Genomic_DNA"/>
</dbReference>
<feature type="transmembrane region" description="Helical" evidence="2">
    <location>
        <begin position="307"/>
        <end position="325"/>
    </location>
</feature>
<accession>A0A1I6VVJ1</accession>
<feature type="compositionally biased region" description="Pro residues" evidence="1">
    <location>
        <begin position="178"/>
        <end position="191"/>
    </location>
</feature>
<dbReference type="AlphaFoldDB" id="A0A1I6VVJ1"/>
<feature type="transmembrane region" description="Helical" evidence="2">
    <location>
        <begin position="384"/>
        <end position="403"/>
    </location>
</feature>
<keyword evidence="2" id="KW-0812">Transmembrane</keyword>
<dbReference type="Proteomes" id="UP000198873">
    <property type="component" value="Unassembled WGS sequence"/>
</dbReference>
<evidence type="ECO:0000313" key="4">
    <source>
        <dbReference type="Proteomes" id="UP000198873"/>
    </source>
</evidence>
<evidence type="ECO:0000256" key="1">
    <source>
        <dbReference type="SAM" id="MobiDB-lite"/>
    </source>
</evidence>
<gene>
    <name evidence="3" type="ORF">SAMN05444716_11080</name>
</gene>
<keyword evidence="2" id="KW-0472">Membrane</keyword>
<dbReference type="STRING" id="1176198.SAMN05444716_11080"/>
<evidence type="ECO:0000313" key="3">
    <source>
        <dbReference type="EMBL" id="SFT17717.1"/>
    </source>
</evidence>
<feature type="transmembrane region" description="Helical" evidence="2">
    <location>
        <begin position="49"/>
        <end position="72"/>
    </location>
</feature>
<feature type="region of interest" description="Disordered" evidence="1">
    <location>
        <begin position="171"/>
        <end position="208"/>
    </location>
</feature>
<proteinExistence type="predicted"/>
<feature type="transmembrane region" description="Helical" evidence="2">
    <location>
        <begin position="337"/>
        <end position="356"/>
    </location>
</feature>
<reference evidence="4" key="1">
    <citation type="submission" date="2016-10" db="EMBL/GenBank/DDBJ databases">
        <authorList>
            <person name="Varghese N."/>
            <person name="Submissions S."/>
        </authorList>
    </citation>
    <scope>NUCLEOTIDE SEQUENCE [LARGE SCALE GENOMIC DNA]</scope>
    <source>
        <strain evidence="4">CGMCC 4.7047</strain>
    </source>
</reference>
<feature type="transmembrane region" description="Helical" evidence="2">
    <location>
        <begin position="93"/>
        <end position="119"/>
    </location>
</feature>
<name>A0A1I6VVJ1_9ACTN</name>
<keyword evidence="2" id="KW-1133">Transmembrane helix</keyword>
<feature type="transmembrane region" description="Helical" evidence="2">
    <location>
        <begin position="144"/>
        <end position="166"/>
    </location>
</feature>